<organism evidence="1 2">
    <name type="scientific">Gossypium arboreum</name>
    <name type="common">Tree cotton</name>
    <name type="synonym">Gossypium nanking</name>
    <dbReference type="NCBI Taxonomy" id="29729"/>
    <lineage>
        <taxon>Eukaryota</taxon>
        <taxon>Viridiplantae</taxon>
        <taxon>Streptophyta</taxon>
        <taxon>Embryophyta</taxon>
        <taxon>Tracheophyta</taxon>
        <taxon>Spermatophyta</taxon>
        <taxon>Magnoliopsida</taxon>
        <taxon>eudicotyledons</taxon>
        <taxon>Gunneridae</taxon>
        <taxon>Pentapetalae</taxon>
        <taxon>rosids</taxon>
        <taxon>malvids</taxon>
        <taxon>Malvales</taxon>
        <taxon>Malvaceae</taxon>
        <taxon>Malvoideae</taxon>
        <taxon>Gossypium</taxon>
    </lineage>
</organism>
<dbReference type="EMBL" id="KN396295">
    <property type="protein sequence ID" value="KHG11673.1"/>
    <property type="molecule type" value="Genomic_DNA"/>
</dbReference>
<sequence>MAKQGIHTDLSTWPKTRPCARLWYTDFKS</sequence>
<evidence type="ECO:0000313" key="1">
    <source>
        <dbReference type="EMBL" id="KHG11673.1"/>
    </source>
</evidence>
<dbReference type="Proteomes" id="UP000032142">
    <property type="component" value="Unassembled WGS sequence"/>
</dbReference>
<keyword evidence="2" id="KW-1185">Reference proteome</keyword>
<reference evidence="2" key="1">
    <citation type="submission" date="2014-09" db="EMBL/GenBank/DDBJ databases">
        <authorList>
            <person name="Mudge J."/>
            <person name="Ramaraj T."/>
            <person name="Lindquist I.E."/>
            <person name="Bharti A.K."/>
            <person name="Sundararajan A."/>
            <person name="Cameron C.T."/>
            <person name="Woodward J.E."/>
            <person name="May G.D."/>
            <person name="Brubaker C."/>
            <person name="Broadhvest J."/>
            <person name="Wilkins T.A."/>
        </authorList>
    </citation>
    <scope>NUCLEOTIDE SEQUENCE</scope>
    <source>
        <strain evidence="2">cv. AKA8401</strain>
    </source>
</reference>
<protein>
    <submittedName>
        <fullName evidence="1">Uncharacterized protein</fullName>
    </submittedName>
</protein>
<evidence type="ECO:0000313" key="2">
    <source>
        <dbReference type="Proteomes" id="UP000032142"/>
    </source>
</evidence>
<gene>
    <name evidence="1" type="ORF">F383_10905</name>
</gene>
<name>A0A0B0NAU9_GOSAR</name>
<proteinExistence type="predicted"/>
<accession>A0A0B0NAU9</accession>
<dbReference type="AlphaFoldDB" id="A0A0B0NAU9"/>